<dbReference type="Pfam" id="PF00356">
    <property type="entry name" value="LacI"/>
    <property type="match status" value="1"/>
</dbReference>
<dbReference type="CDD" id="cd06286">
    <property type="entry name" value="PBP1_CcpB-like"/>
    <property type="match status" value="1"/>
</dbReference>
<evidence type="ECO:0000313" key="5">
    <source>
        <dbReference type="EMBL" id="GGI64615.1"/>
    </source>
</evidence>
<dbReference type="PROSITE" id="PS50932">
    <property type="entry name" value="HTH_LACI_2"/>
    <property type="match status" value="1"/>
</dbReference>
<dbReference type="GO" id="GO:0000976">
    <property type="term" value="F:transcription cis-regulatory region binding"/>
    <property type="evidence" value="ECO:0007669"/>
    <property type="project" value="TreeGrafter"/>
</dbReference>
<dbReference type="PANTHER" id="PTHR30146:SF105">
    <property type="entry name" value="CATABOLITE CONTROL PROTEIN B"/>
    <property type="match status" value="1"/>
</dbReference>
<dbReference type="AlphaFoldDB" id="A0A917JCC0"/>
<keyword evidence="1" id="KW-0805">Transcription regulation</keyword>
<keyword evidence="3" id="KW-0804">Transcription</keyword>
<accession>A0A917JCC0</accession>
<evidence type="ECO:0000256" key="3">
    <source>
        <dbReference type="ARBA" id="ARBA00023163"/>
    </source>
</evidence>
<keyword evidence="6" id="KW-1185">Reference proteome</keyword>
<dbReference type="EMBL" id="BMDT01000001">
    <property type="protein sequence ID" value="GGI64615.1"/>
    <property type="molecule type" value="Genomic_DNA"/>
</dbReference>
<proteinExistence type="predicted"/>
<dbReference type="InterPro" id="IPR010982">
    <property type="entry name" value="Lambda_DNA-bd_dom_sf"/>
</dbReference>
<evidence type="ECO:0000256" key="1">
    <source>
        <dbReference type="ARBA" id="ARBA00023015"/>
    </source>
</evidence>
<dbReference type="RefSeq" id="WP_188366462.1">
    <property type="nucleotide sequence ID" value="NZ_BMDT01000001.1"/>
</dbReference>
<dbReference type="SUPFAM" id="SSF47413">
    <property type="entry name" value="lambda repressor-like DNA-binding domains"/>
    <property type="match status" value="1"/>
</dbReference>
<dbReference type="GO" id="GO:0003700">
    <property type="term" value="F:DNA-binding transcription factor activity"/>
    <property type="evidence" value="ECO:0007669"/>
    <property type="project" value="TreeGrafter"/>
</dbReference>
<dbReference type="Gene3D" id="1.10.260.40">
    <property type="entry name" value="lambda repressor-like DNA-binding domains"/>
    <property type="match status" value="1"/>
</dbReference>
<reference evidence="5" key="2">
    <citation type="submission" date="2020-09" db="EMBL/GenBank/DDBJ databases">
        <authorList>
            <person name="Sun Q."/>
            <person name="Sedlacek I."/>
        </authorList>
    </citation>
    <scope>NUCLEOTIDE SEQUENCE</scope>
    <source>
        <strain evidence="5">CCM 8433</strain>
    </source>
</reference>
<dbReference type="SUPFAM" id="SSF53822">
    <property type="entry name" value="Periplasmic binding protein-like I"/>
    <property type="match status" value="1"/>
</dbReference>
<gene>
    <name evidence="5" type="ORF">GCM10011482_02690</name>
</gene>
<dbReference type="CDD" id="cd01392">
    <property type="entry name" value="HTH_LacI"/>
    <property type="match status" value="1"/>
</dbReference>
<keyword evidence="2" id="KW-0238">DNA-binding</keyword>
<dbReference type="InterPro" id="IPR000843">
    <property type="entry name" value="HTH_LacI"/>
</dbReference>
<feature type="domain" description="HTH lacI-type" evidence="4">
    <location>
        <begin position="2"/>
        <end position="56"/>
    </location>
</feature>
<sequence length="314" mass="35342">MATIHDVAKKSGYSVSTVSRVLNSKNHVSDSARQQIEAAIQALDYVPNEIARDLSHGKNNTIGVILPHTQHPYFTEILNGVIDKAFATRYRVVILPSEYDETIEVEYLEQLRRKAFDAIIFTSRGISLEKLAEYTKYGPIVCCENPQRSDLLAVYSNRRPAYIEAFLWLKNQGITNITILLSREYESSATSQVVLDTYFEVFDAYPESSKIISGVTTYEDGVRVGKERLVNDESIECIFANVDNVAAGVRSVYLKNGQKVPLLLGQENQLSGQLLNISTIDHHLKAIGHRGFDVATQTTDQKQFVFQSKFILRE</sequence>
<dbReference type="SMART" id="SM00354">
    <property type="entry name" value="HTH_LACI"/>
    <property type="match status" value="1"/>
</dbReference>
<dbReference type="Proteomes" id="UP000622610">
    <property type="component" value="Unassembled WGS sequence"/>
</dbReference>
<dbReference type="Gene3D" id="3.40.50.2300">
    <property type="match status" value="2"/>
</dbReference>
<dbReference type="Pfam" id="PF00532">
    <property type="entry name" value="Peripla_BP_1"/>
    <property type="match status" value="1"/>
</dbReference>
<dbReference type="PANTHER" id="PTHR30146">
    <property type="entry name" value="LACI-RELATED TRANSCRIPTIONAL REPRESSOR"/>
    <property type="match status" value="1"/>
</dbReference>
<name>A0A917JCC0_9ENTE</name>
<evidence type="ECO:0000259" key="4">
    <source>
        <dbReference type="PROSITE" id="PS50932"/>
    </source>
</evidence>
<comment type="caution">
    <text evidence="5">The sequence shown here is derived from an EMBL/GenBank/DDBJ whole genome shotgun (WGS) entry which is preliminary data.</text>
</comment>
<protein>
    <submittedName>
        <fullName evidence="5">Transcriptional regulator</fullName>
    </submittedName>
</protein>
<evidence type="ECO:0000256" key="2">
    <source>
        <dbReference type="ARBA" id="ARBA00023125"/>
    </source>
</evidence>
<evidence type="ECO:0000313" key="6">
    <source>
        <dbReference type="Proteomes" id="UP000622610"/>
    </source>
</evidence>
<organism evidence="5 6">
    <name type="scientific">Enterococcus alcedinis</name>
    <dbReference type="NCBI Taxonomy" id="1274384"/>
    <lineage>
        <taxon>Bacteria</taxon>
        <taxon>Bacillati</taxon>
        <taxon>Bacillota</taxon>
        <taxon>Bacilli</taxon>
        <taxon>Lactobacillales</taxon>
        <taxon>Enterococcaceae</taxon>
        <taxon>Enterococcus</taxon>
    </lineage>
</organism>
<reference evidence="5" key="1">
    <citation type="journal article" date="2014" name="Int. J. Syst. Evol. Microbiol.">
        <title>Complete genome sequence of Corynebacterium casei LMG S-19264T (=DSM 44701T), isolated from a smear-ripened cheese.</title>
        <authorList>
            <consortium name="US DOE Joint Genome Institute (JGI-PGF)"/>
            <person name="Walter F."/>
            <person name="Albersmeier A."/>
            <person name="Kalinowski J."/>
            <person name="Ruckert C."/>
        </authorList>
    </citation>
    <scope>NUCLEOTIDE SEQUENCE</scope>
    <source>
        <strain evidence="5">CCM 8433</strain>
    </source>
</reference>
<dbReference type="InterPro" id="IPR028082">
    <property type="entry name" value="Peripla_BP_I"/>
</dbReference>
<dbReference type="InterPro" id="IPR001761">
    <property type="entry name" value="Peripla_BP/Lac1_sug-bd_dom"/>
</dbReference>